<comment type="caution">
    <text evidence="1">The sequence shown here is derived from an EMBL/GenBank/DDBJ whole genome shotgun (WGS) entry which is preliminary data.</text>
</comment>
<proteinExistence type="predicted"/>
<evidence type="ECO:0000313" key="1">
    <source>
        <dbReference type="EMBL" id="KAK0423765.1"/>
    </source>
</evidence>
<reference evidence="1" key="1">
    <citation type="submission" date="2023-06" db="EMBL/GenBank/DDBJ databases">
        <title>Genomic analysis of the entomopathogenic nematode Steinernema hermaphroditum.</title>
        <authorList>
            <person name="Schwarz E.M."/>
            <person name="Heppert J.K."/>
            <person name="Baniya A."/>
            <person name="Schwartz H.T."/>
            <person name="Tan C.-H."/>
            <person name="Antoshechkin I."/>
            <person name="Sternberg P.W."/>
            <person name="Goodrich-Blair H."/>
            <person name="Dillman A.R."/>
        </authorList>
    </citation>
    <scope>NUCLEOTIDE SEQUENCE</scope>
    <source>
        <strain evidence="1">PS9179</strain>
        <tissue evidence="1">Whole animal</tissue>
    </source>
</reference>
<gene>
    <name evidence="1" type="ORF">QR680_008317</name>
</gene>
<dbReference type="Proteomes" id="UP001175271">
    <property type="component" value="Unassembled WGS sequence"/>
</dbReference>
<keyword evidence="2" id="KW-1185">Reference proteome</keyword>
<dbReference type="EMBL" id="JAUCMV010000001">
    <property type="protein sequence ID" value="KAK0423765.1"/>
    <property type="molecule type" value="Genomic_DNA"/>
</dbReference>
<evidence type="ECO:0000313" key="2">
    <source>
        <dbReference type="Proteomes" id="UP001175271"/>
    </source>
</evidence>
<organism evidence="1 2">
    <name type="scientific">Steinernema hermaphroditum</name>
    <dbReference type="NCBI Taxonomy" id="289476"/>
    <lineage>
        <taxon>Eukaryota</taxon>
        <taxon>Metazoa</taxon>
        <taxon>Ecdysozoa</taxon>
        <taxon>Nematoda</taxon>
        <taxon>Chromadorea</taxon>
        <taxon>Rhabditida</taxon>
        <taxon>Tylenchina</taxon>
        <taxon>Panagrolaimomorpha</taxon>
        <taxon>Strongyloidoidea</taxon>
        <taxon>Steinernematidae</taxon>
        <taxon>Steinernema</taxon>
    </lineage>
</organism>
<accession>A0AA39IHK1</accession>
<protein>
    <submittedName>
        <fullName evidence="1">Uncharacterized protein</fullName>
    </submittedName>
</protein>
<dbReference type="AlphaFoldDB" id="A0AA39IHK1"/>
<name>A0AA39IHK1_9BILA</name>
<sequence length="137" mass="15381">MPYSPRAPLIESVRKETVKAKLASELQLLYHDYYRPPVQGEEISLDCETDGLLTGDEREEMADTCLQILLASALDIKNDNHRVDFLFSVVCGEMLIVAVMDQWGCSRGSAQLIIEETISLSKTVPRVWRSSNNHVLG</sequence>